<dbReference type="GO" id="GO:0005886">
    <property type="term" value="C:plasma membrane"/>
    <property type="evidence" value="ECO:0007669"/>
    <property type="project" value="UniProtKB-SubCell"/>
</dbReference>
<dbReference type="Pfam" id="PF00528">
    <property type="entry name" value="BPD_transp_1"/>
    <property type="match status" value="1"/>
</dbReference>
<dbReference type="SUPFAM" id="SSF161098">
    <property type="entry name" value="MetI-like"/>
    <property type="match status" value="1"/>
</dbReference>
<feature type="transmembrane region" description="Helical" evidence="7">
    <location>
        <begin position="42"/>
        <end position="64"/>
    </location>
</feature>
<feature type="transmembrane region" description="Helical" evidence="7">
    <location>
        <begin position="144"/>
        <end position="170"/>
    </location>
</feature>
<dbReference type="PANTHER" id="PTHR43386">
    <property type="entry name" value="OLIGOPEPTIDE TRANSPORT SYSTEM PERMEASE PROTEIN APPC"/>
    <property type="match status" value="1"/>
</dbReference>
<dbReference type="InterPro" id="IPR035906">
    <property type="entry name" value="MetI-like_sf"/>
</dbReference>
<evidence type="ECO:0000256" key="4">
    <source>
        <dbReference type="ARBA" id="ARBA00022692"/>
    </source>
</evidence>
<dbReference type="Gene3D" id="1.10.3720.10">
    <property type="entry name" value="MetI-like"/>
    <property type="match status" value="1"/>
</dbReference>
<comment type="subcellular location">
    <subcellularLocation>
        <location evidence="1">Cell membrane</location>
        <topology evidence="1">Multi-pass membrane protein</topology>
    </subcellularLocation>
</comment>
<sequence>VKIGPSSHSSEPGITASQIGDILSKIVGPVKIFIVTRRWHSFWGFIVLLIIFMGVFAPIVAPYNPLAVDTQNMRGSPDSHHWLGTDNIGRDITSRIIYGARASLIVAGCAVTIGTLTGLFWGIASGYLGGKVDLIGERFIEILMALPGLIFAYMVVIVLGPSMWTVILALSLTRIPTVARTVRSVVLTVKQTMYIEAA</sequence>
<feature type="non-terminal residue" evidence="9">
    <location>
        <position position="1"/>
    </location>
</feature>
<dbReference type="EMBL" id="UINC01146709">
    <property type="protein sequence ID" value="SVD37597.1"/>
    <property type="molecule type" value="Genomic_DNA"/>
</dbReference>
<evidence type="ECO:0000256" key="7">
    <source>
        <dbReference type="SAM" id="Phobius"/>
    </source>
</evidence>
<keyword evidence="3" id="KW-1003">Cell membrane</keyword>
<organism evidence="9">
    <name type="scientific">marine metagenome</name>
    <dbReference type="NCBI Taxonomy" id="408172"/>
    <lineage>
        <taxon>unclassified sequences</taxon>
        <taxon>metagenomes</taxon>
        <taxon>ecological metagenomes</taxon>
    </lineage>
</organism>
<dbReference type="PANTHER" id="PTHR43386:SF25">
    <property type="entry name" value="PEPTIDE ABC TRANSPORTER PERMEASE PROTEIN"/>
    <property type="match status" value="1"/>
</dbReference>
<evidence type="ECO:0000313" key="9">
    <source>
        <dbReference type="EMBL" id="SVD37597.1"/>
    </source>
</evidence>
<accession>A0A382UTY5</accession>
<dbReference type="PROSITE" id="PS50928">
    <property type="entry name" value="ABC_TM1"/>
    <property type="match status" value="1"/>
</dbReference>
<evidence type="ECO:0000256" key="2">
    <source>
        <dbReference type="ARBA" id="ARBA00022448"/>
    </source>
</evidence>
<evidence type="ECO:0000256" key="6">
    <source>
        <dbReference type="ARBA" id="ARBA00023136"/>
    </source>
</evidence>
<dbReference type="AlphaFoldDB" id="A0A382UTY5"/>
<keyword evidence="6 7" id="KW-0472">Membrane</keyword>
<keyword evidence="4 7" id="KW-0812">Transmembrane</keyword>
<gene>
    <name evidence="9" type="ORF">METZ01_LOCUS390451</name>
</gene>
<reference evidence="9" key="1">
    <citation type="submission" date="2018-05" db="EMBL/GenBank/DDBJ databases">
        <authorList>
            <person name="Lanie J.A."/>
            <person name="Ng W.-L."/>
            <person name="Kazmierczak K.M."/>
            <person name="Andrzejewski T.M."/>
            <person name="Davidsen T.M."/>
            <person name="Wayne K.J."/>
            <person name="Tettelin H."/>
            <person name="Glass J.I."/>
            <person name="Rusch D."/>
            <person name="Podicherti R."/>
            <person name="Tsui H.-C.T."/>
            <person name="Winkler M.E."/>
        </authorList>
    </citation>
    <scope>NUCLEOTIDE SEQUENCE</scope>
</reference>
<evidence type="ECO:0000259" key="8">
    <source>
        <dbReference type="PROSITE" id="PS50928"/>
    </source>
</evidence>
<evidence type="ECO:0000256" key="1">
    <source>
        <dbReference type="ARBA" id="ARBA00004651"/>
    </source>
</evidence>
<dbReference type="InterPro" id="IPR050366">
    <property type="entry name" value="BP-dependent_transpt_permease"/>
</dbReference>
<protein>
    <recommendedName>
        <fullName evidence="8">ABC transmembrane type-1 domain-containing protein</fullName>
    </recommendedName>
</protein>
<proteinExistence type="predicted"/>
<keyword evidence="5 7" id="KW-1133">Transmembrane helix</keyword>
<feature type="transmembrane region" description="Helical" evidence="7">
    <location>
        <begin position="104"/>
        <end position="124"/>
    </location>
</feature>
<keyword evidence="2" id="KW-0813">Transport</keyword>
<evidence type="ECO:0000256" key="5">
    <source>
        <dbReference type="ARBA" id="ARBA00022989"/>
    </source>
</evidence>
<evidence type="ECO:0000256" key="3">
    <source>
        <dbReference type="ARBA" id="ARBA00022475"/>
    </source>
</evidence>
<name>A0A382UTY5_9ZZZZ</name>
<feature type="domain" description="ABC transmembrane type-1" evidence="8">
    <location>
        <begin position="100"/>
        <end position="198"/>
    </location>
</feature>
<feature type="non-terminal residue" evidence="9">
    <location>
        <position position="198"/>
    </location>
</feature>
<dbReference type="InterPro" id="IPR000515">
    <property type="entry name" value="MetI-like"/>
</dbReference>
<dbReference type="GO" id="GO:0055085">
    <property type="term" value="P:transmembrane transport"/>
    <property type="evidence" value="ECO:0007669"/>
    <property type="project" value="InterPro"/>
</dbReference>